<evidence type="ECO:0000256" key="4">
    <source>
        <dbReference type="ARBA" id="ARBA00022737"/>
    </source>
</evidence>
<name>A0A9P0FLS0_BRAAE</name>
<reference evidence="8" key="1">
    <citation type="submission" date="2021-12" db="EMBL/GenBank/DDBJ databases">
        <authorList>
            <person name="King R."/>
        </authorList>
    </citation>
    <scope>NUCLEOTIDE SEQUENCE</scope>
</reference>
<protein>
    <recommendedName>
        <fullName evidence="7">Thrombospondin-like N-terminal domain-containing protein</fullName>
    </recommendedName>
</protein>
<dbReference type="Gene3D" id="2.60.120.200">
    <property type="match status" value="1"/>
</dbReference>
<sequence length="390" mass="44369">MRLFVAITFQTLLISWTAFGCDLERFHLEKQVSVEENAASADIVFRGFRIAVATPPSNDLGGVRLSAYFNLVNTYKGVDQLKARIGYVFRQINVTFVTRPSTECIQANDIPREYIIFANVVDDNVQASSMATWDENTDERIWKILGWSKWSEWTACSVSCSSGIQQRFRRCRSPKCSGFNVEQRHCNLFGCDGTLNPLALKEEQFYHPSKDRWKKVADRPTAWKLRPNSYIWIPSSELVANQKQIFPRDFTLFITLRVEKDAMGTIFSLRSRNRQDSYLSLEVSGSDLKLIHAASNGTDFIRIPTKLIGGQWHQIAISIRDESVVNSYSDCEWLGTDILKAGTLKIPENSDVIVGYLFTGDLEQLLIVSNPDIVNLQCSRQRTPITDQNL</sequence>
<dbReference type="Gene3D" id="2.20.100.10">
    <property type="entry name" value="Thrombospondin type-1 (TSP1) repeat"/>
    <property type="match status" value="1"/>
</dbReference>
<dbReference type="SMART" id="SM00209">
    <property type="entry name" value="TSP1"/>
    <property type="match status" value="1"/>
</dbReference>
<dbReference type="InterPro" id="IPR052065">
    <property type="entry name" value="Compl_asym_regulator"/>
</dbReference>
<dbReference type="PANTHER" id="PTHR22906">
    <property type="entry name" value="PROPERDIN"/>
    <property type="match status" value="1"/>
</dbReference>
<dbReference type="InterPro" id="IPR013320">
    <property type="entry name" value="ConA-like_dom_sf"/>
</dbReference>
<accession>A0A9P0FLS0</accession>
<feature type="signal peptide" evidence="6">
    <location>
        <begin position="1"/>
        <end position="20"/>
    </location>
</feature>
<feature type="chain" id="PRO_5040140415" description="Thrombospondin-like N-terminal domain-containing protein" evidence="6">
    <location>
        <begin position="21"/>
        <end position="390"/>
    </location>
</feature>
<dbReference type="AlphaFoldDB" id="A0A9P0FLS0"/>
<dbReference type="SUPFAM" id="SSF82895">
    <property type="entry name" value="TSP-1 type 1 repeat"/>
    <property type="match status" value="1"/>
</dbReference>
<evidence type="ECO:0000313" key="9">
    <source>
        <dbReference type="Proteomes" id="UP001154078"/>
    </source>
</evidence>
<evidence type="ECO:0000313" key="8">
    <source>
        <dbReference type="EMBL" id="CAH0559165.1"/>
    </source>
</evidence>
<evidence type="ECO:0000256" key="5">
    <source>
        <dbReference type="ARBA" id="ARBA00023157"/>
    </source>
</evidence>
<dbReference type="PANTHER" id="PTHR22906:SF43">
    <property type="entry name" value="PROPERDIN"/>
    <property type="match status" value="1"/>
</dbReference>
<evidence type="ECO:0000256" key="6">
    <source>
        <dbReference type="SAM" id="SignalP"/>
    </source>
</evidence>
<dbReference type="InterPro" id="IPR001791">
    <property type="entry name" value="Laminin_G"/>
</dbReference>
<dbReference type="PRINTS" id="PR01705">
    <property type="entry name" value="TSP1REPEAT"/>
</dbReference>
<dbReference type="EMBL" id="OV121137">
    <property type="protein sequence ID" value="CAH0559165.1"/>
    <property type="molecule type" value="Genomic_DNA"/>
</dbReference>
<proteinExistence type="predicted"/>
<dbReference type="SMART" id="SM00210">
    <property type="entry name" value="TSPN"/>
    <property type="match status" value="1"/>
</dbReference>
<evidence type="ECO:0000259" key="7">
    <source>
        <dbReference type="SMART" id="SM00210"/>
    </source>
</evidence>
<evidence type="ECO:0000256" key="2">
    <source>
        <dbReference type="ARBA" id="ARBA00022525"/>
    </source>
</evidence>
<dbReference type="OrthoDB" id="5989160at2759"/>
<keyword evidence="3 6" id="KW-0732">Signal</keyword>
<dbReference type="InterPro" id="IPR048287">
    <property type="entry name" value="TSPN-like_N"/>
</dbReference>
<dbReference type="SUPFAM" id="SSF49899">
    <property type="entry name" value="Concanavalin A-like lectins/glucanases"/>
    <property type="match status" value="1"/>
</dbReference>
<evidence type="ECO:0000256" key="3">
    <source>
        <dbReference type="ARBA" id="ARBA00022729"/>
    </source>
</evidence>
<dbReference type="Pfam" id="PF00090">
    <property type="entry name" value="TSP_1"/>
    <property type="match status" value="1"/>
</dbReference>
<gene>
    <name evidence="8" type="ORF">MELIAE_LOCUS9310</name>
</gene>
<keyword evidence="5" id="KW-1015">Disulfide bond</keyword>
<keyword evidence="9" id="KW-1185">Reference proteome</keyword>
<feature type="domain" description="Thrombospondin-like N-terminal" evidence="7">
    <location>
        <begin position="199"/>
        <end position="371"/>
    </location>
</feature>
<dbReference type="InterPro" id="IPR000884">
    <property type="entry name" value="TSP1_rpt"/>
</dbReference>
<keyword evidence="4" id="KW-0677">Repeat</keyword>
<evidence type="ECO:0000256" key="1">
    <source>
        <dbReference type="ARBA" id="ARBA00004613"/>
    </source>
</evidence>
<keyword evidence="2" id="KW-0964">Secreted</keyword>
<dbReference type="InterPro" id="IPR036383">
    <property type="entry name" value="TSP1_rpt_sf"/>
</dbReference>
<comment type="subcellular location">
    <subcellularLocation>
        <location evidence="1">Secreted</location>
    </subcellularLocation>
</comment>
<dbReference type="Pfam" id="PF02210">
    <property type="entry name" value="Laminin_G_2"/>
    <property type="match status" value="1"/>
</dbReference>
<dbReference type="Proteomes" id="UP001154078">
    <property type="component" value="Chromosome 6"/>
</dbReference>
<organism evidence="8 9">
    <name type="scientific">Brassicogethes aeneus</name>
    <name type="common">Rape pollen beetle</name>
    <name type="synonym">Meligethes aeneus</name>
    <dbReference type="NCBI Taxonomy" id="1431903"/>
    <lineage>
        <taxon>Eukaryota</taxon>
        <taxon>Metazoa</taxon>
        <taxon>Ecdysozoa</taxon>
        <taxon>Arthropoda</taxon>
        <taxon>Hexapoda</taxon>
        <taxon>Insecta</taxon>
        <taxon>Pterygota</taxon>
        <taxon>Neoptera</taxon>
        <taxon>Endopterygota</taxon>
        <taxon>Coleoptera</taxon>
        <taxon>Polyphaga</taxon>
        <taxon>Cucujiformia</taxon>
        <taxon>Nitidulidae</taxon>
        <taxon>Meligethinae</taxon>
        <taxon>Brassicogethes</taxon>
    </lineage>
</organism>